<dbReference type="Proteomes" id="UP000646053">
    <property type="component" value="Unassembled WGS sequence"/>
</dbReference>
<feature type="domain" description="Sporulation stage II protein D amidase enhancer LytB N-terminal" evidence="1">
    <location>
        <begin position="129"/>
        <end position="218"/>
    </location>
</feature>
<dbReference type="PANTHER" id="PTHR30032:SF4">
    <property type="entry name" value="AMIDASE ENHANCER"/>
    <property type="match status" value="1"/>
</dbReference>
<dbReference type="RefSeq" id="WP_162425083.1">
    <property type="nucleotide sequence ID" value="NZ_WVIE01000033.1"/>
</dbReference>
<dbReference type="Pfam" id="PF08486">
    <property type="entry name" value="SpoIID"/>
    <property type="match status" value="1"/>
</dbReference>
<gene>
    <name evidence="2" type="ORF">GS601_20075</name>
</gene>
<organism evidence="2 3">
    <name type="scientific">Myxacorys almedinensis A</name>
    <dbReference type="NCBI Taxonomy" id="2690445"/>
    <lineage>
        <taxon>Bacteria</taxon>
        <taxon>Bacillati</taxon>
        <taxon>Cyanobacteriota</taxon>
        <taxon>Cyanophyceae</taxon>
        <taxon>Leptolyngbyales</taxon>
        <taxon>Leptolyngbyaceae</taxon>
        <taxon>Myxacorys</taxon>
        <taxon>Myxacorys almedinensis</taxon>
    </lineage>
</organism>
<accession>A0A8J7Z4D8</accession>
<dbReference type="GO" id="GO:0030435">
    <property type="term" value="P:sporulation resulting in formation of a cellular spore"/>
    <property type="evidence" value="ECO:0007669"/>
    <property type="project" value="InterPro"/>
</dbReference>
<evidence type="ECO:0000313" key="3">
    <source>
        <dbReference type="Proteomes" id="UP000646053"/>
    </source>
</evidence>
<comment type="caution">
    <text evidence="2">The sequence shown here is derived from an EMBL/GenBank/DDBJ whole genome shotgun (WGS) entry which is preliminary data.</text>
</comment>
<dbReference type="AlphaFoldDB" id="A0A8J7Z4D8"/>
<reference evidence="2" key="1">
    <citation type="submission" date="2019-12" db="EMBL/GenBank/DDBJ databases">
        <title>High-Quality draft genome sequences of three cyanobacteria isolated from the limestone walls of the Old Cathedral of Coimbra.</title>
        <authorList>
            <person name="Tiago I."/>
            <person name="Soares F."/>
            <person name="Portugal A."/>
        </authorList>
    </citation>
    <scope>NUCLEOTIDE SEQUENCE</scope>
    <source>
        <strain evidence="2">A</strain>
    </source>
</reference>
<dbReference type="PANTHER" id="PTHR30032">
    <property type="entry name" value="N-ACETYLMURAMOYL-L-ALANINE AMIDASE-RELATED"/>
    <property type="match status" value="1"/>
</dbReference>
<name>A0A8J7Z4D8_9CYAN</name>
<dbReference type="InterPro" id="IPR013486">
    <property type="entry name" value="SpoIID/LytB"/>
</dbReference>
<evidence type="ECO:0000259" key="1">
    <source>
        <dbReference type="Pfam" id="PF08486"/>
    </source>
</evidence>
<dbReference type="EMBL" id="WVIE01000033">
    <property type="protein sequence ID" value="NDJ19554.1"/>
    <property type="molecule type" value="Genomic_DNA"/>
</dbReference>
<evidence type="ECO:0000313" key="2">
    <source>
        <dbReference type="EMBL" id="NDJ19554.1"/>
    </source>
</evidence>
<dbReference type="NCBIfam" id="TIGR02669">
    <property type="entry name" value="SpoIID_LytB"/>
    <property type="match status" value="1"/>
</dbReference>
<keyword evidence="3" id="KW-1185">Reference proteome</keyword>
<dbReference type="InterPro" id="IPR051922">
    <property type="entry name" value="Bact_Sporulation_Assoc"/>
</dbReference>
<dbReference type="InterPro" id="IPR013693">
    <property type="entry name" value="SpoIID/LytB_N"/>
</dbReference>
<sequence length="399" mass="42959">MKCRLLFPLHSSFKLTTQKVWLAAFIWLAAIAPTFARTADSVVLRIAIQQNASQVNVGSSVDARVVDGSGQALGKIQGMNGFAAQARNGGVALDRWQASTLRIEPEDPNGVVWIGDRWYRGSVAIVPTGKGLTAINYVDLEHYLFSVLGSEMNGSWPQEALKAQAVAARSYALYERENSRSPLFDLGNTTGWQVYGGVQTESGGTQSAVAATAGQVLTSNNRVINAVFHSSAGGCTDRSEEVWVQALPYLRGTKNQFDEGSPVNVWSKSVSASQLSSFGVGNVRSIVPTKKTSNCGRIKELEIVGEGGRRVRVSGDTFRDRLGLRSTYLTQITPQGVANSTKGNTKSTATGFLINGRGFGHGLGMSQWGAYNMARQNLSYGQILGQYYQSTALSTIEVK</sequence>
<dbReference type="GO" id="GO:0030288">
    <property type="term" value="C:outer membrane-bounded periplasmic space"/>
    <property type="evidence" value="ECO:0007669"/>
    <property type="project" value="TreeGrafter"/>
</dbReference>
<proteinExistence type="predicted"/>
<protein>
    <submittedName>
        <fullName evidence="2">SpoIID/LytB domain-containing protein</fullName>
    </submittedName>
</protein>